<dbReference type="OMA" id="RFMYDRT"/>
<dbReference type="Gene3D" id="3.60.21.60">
    <property type="match status" value="2"/>
</dbReference>
<feature type="domain" description="DNA polymerase alpha subunit B OB" evidence="8">
    <location>
        <begin position="237"/>
        <end position="345"/>
    </location>
</feature>
<dbReference type="PANTHER" id="PTHR23061:SF12">
    <property type="entry name" value="DNA POLYMERASE ALPHA SUBUNIT B"/>
    <property type="match status" value="1"/>
</dbReference>
<dbReference type="InParanoid" id="I2GYA4"/>
<organism evidence="9 10">
    <name type="scientific">Henningerozyma blattae (strain ATCC 34711 / CBS 6284 / DSM 70876 / NBRC 10599 / NRRL Y-10934 / UCD 77-7)</name>
    <name type="common">Yeast</name>
    <name type="synonym">Tetrapisispora blattae</name>
    <dbReference type="NCBI Taxonomy" id="1071380"/>
    <lineage>
        <taxon>Eukaryota</taxon>
        <taxon>Fungi</taxon>
        <taxon>Dikarya</taxon>
        <taxon>Ascomycota</taxon>
        <taxon>Saccharomycotina</taxon>
        <taxon>Saccharomycetes</taxon>
        <taxon>Saccharomycetales</taxon>
        <taxon>Saccharomycetaceae</taxon>
        <taxon>Henningerozyma</taxon>
    </lineage>
</organism>
<dbReference type="PANTHER" id="PTHR23061">
    <property type="entry name" value="DNA POLYMERASE 2 ALPHA 70 KDA SUBUNIT"/>
    <property type="match status" value="1"/>
</dbReference>
<dbReference type="EMBL" id="HE806317">
    <property type="protein sequence ID" value="CCH59106.1"/>
    <property type="molecule type" value="Genomic_DNA"/>
</dbReference>
<dbReference type="InterPro" id="IPR007185">
    <property type="entry name" value="DNA_pol_a/d/e_bsu"/>
</dbReference>
<dbReference type="OrthoDB" id="336885at2759"/>
<evidence type="ECO:0000256" key="5">
    <source>
        <dbReference type="ARBA" id="ARBA00023242"/>
    </source>
</evidence>
<dbReference type="GO" id="GO:0006270">
    <property type="term" value="P:DNA replication initiation"/>
    <property type="evidence" value="ECO:0007669"/>
    <property type="project" value="EnsemblFungi"/>
</dbReference>
<comment type="function">
    <text evidence="6">Accessory subunit of the DNA polymerase alpha complex (also known as the alpha DNA polymerase-primase complex) which plays an essential role in the initiation of DNA synthesis.</text>
</comment>
<dbReference type="GO" id="GO:0003887">
    <property type="term" value="F:DNA-directed DNA polymerase activity"/>
    <property type="evidence" value="ECO:0007669"/>
    <property type="project" value="EnsemblFungi"/>
</dbReference>
<protein>
    <recommendedName>
        <fullName evidence="3 6">DNA polymerase alpha subunit B</fullName>
    </recommendedName>
</protein>
<comment type="subcellular location">
    <subcellularLocation>
        <location evidence="1 6">Nucleus</location>
    </subcellularLocation>
</comment>
<dbReference type="GO" id="GO:0005658">
    <property type="term" value="C:alpha DNA polymerase:primase complex"/>
    <property type="evidence" value="ECO:0007669"/>
    <property type="project" value="EnsemblFungi"/>
</dbReference>
<evidence type="ECO:0000313" key="10">
    <source>
        <dbReference type="Proteomes" id="UP000002866"/>
    </source>
</evidence>
<evidence type="ECO:0000256" key="6">
    <source>
        <dbReference type="PIRNR" id="PIRNR018300"/>
    </source>
</evidence>
<keyword evidence="5 6" id="KW-0539">Nucleus</keyword>
<evidence type="ECO:0000256" key="2">
    <source>
        <dbReference type="ARBA" id="ARBA00007299"/>
    </source>
</evidence>
<dbReference type="STRING" id="1071380.I2GYA4"/>
<reference evidence="9 10" key="1">
    <citation type="journal article" date="2011" name="Proc. Natl. Acad. Sci. U.S.A.">
        <title>Evolutionary erosion of yeast sex chromosomes by mating-type switching accidents.</title>
        <authorList>
            <person name="Gordon J.L."/>
            <person name="Armisen D."/>
            <person name="Proux-Wera E."/>
            <person name="Oheigeartaigh S.S."/>
            <person name="Byrne K.P."/>
            <person name="Wolfe K.H."/>
        </authorList>
    </citation>
    <scope>NUCLEOTIDE SEQUENCE [LARGE SCALE GENOMIC DNA]</scope>
    <source>
        <strain evidence="10">ATCC 34711 / CBS 6284 / DSM 70876 / NBRC 10599 / NRRL Y-10934 / UCD 77-7</strain>
    </source>
</reference>
<dbReference type="GeneID" id="14494404"/>
<dbReference type="Pfam" id="PF22062">
    <property type="entry name" value="OB_DPOA2"/>
    <property type="match status" value="1"/>
</dbReference>
<accession>I2GYA4</accession>
<keyword evidence="4 6" id="KW-0235">DNA replication</keyword>
<dbReference type="PIRSF" id="PIRSF018300">
    <property type="entry name" value="DNA_pol_alph_2"/>
    <property type="match status" value="1"/>
</dbReference>
<dbReference type="HOGENOM" id="CLU_014923_1_0_1"/>
<dbReference type="AlphaFoldDB" id="I2GYA4"/>
<dbReference type="eggNOG" id="KOG1625">
    <property type="taxonomic scope" value="Eukaryota"/>
</dbReference>
<dbReference type="GO" id="GO:0016233">
    <property type="term" value="P:telomere capping"/>
    <property type="evidence" value="ECO:0007669"/>
    <property type="project" value="EnsemblFungi"/>
</dbReference>
<dbReference type="KEGG" id="tbl:TBLA_0B02640"/>
<dbReference type="GO" id="GO:0005635">
    <property type="term" value="C:nuclear envelope"/>
    <property type="evidence" value="ECO:0007669"/>
    <property type="project" value="EnsemblFungi"/>
</dbReference>
<evidence type="ECO:0000259" key="7">
    <source>
        <dbReference type="Pfam" id="PF04042"/>
    </source>
</evidence>
<dbReference type="Proteomes" id="UP000002866">
    <property type="component" value="Chromosome 2"/>
</dbReference>
<evidence type="ECO:0000256" key="4">
    <source>
        <dbReference type="ARBA" id="ARBA00022705"/>
    </source>
</evidence>
<dbReference type="InterPro" id="IPR054300">
    <property type="entry name" value="OB_DPOA2"/>
</dbReference>
<dbReference type="InterPro" id="IPR016722">
    <property type="entry name" value="DNA_pol_alpha_bsu"/>
</dbReference>
<evidence type="ECO:0000256" key="1">
    <source>
        <dbReference type="ARBA" id="ARBA00004123"/>
    </source>
</evidence>
<evidence type="ECO:0000256" key="3">
    <source>
        <dbReference type="ARBA" id="ARBA00018596"/>
    </source>
</evidence>
<dbReference type="FunCoup" id="I2GYA4">
    <property type="interactions" value="451"/>
</dbReference>
<dbReference type="RefSeq" id="XP_004178625.1">
    <property type="nucleotide sequence ID" value="XM_004178577.1"/>
</dbReference>
<feature type="domain" description="DNA polymerase alpha/delta/epsilon subunit B" evidence="7">
    <location>
        <begin position="373"/>
        <end position="608"/>
    </location>
</feature>
<name>I2GYA4_HENB6</name>
<dbReference type="Pfam" id="PF04042">
    <property type="entry name" value="DNA_pol_E_B"/>
    <property type="match status" value="1"/>
</dbReference>
<comment type="similarity">
    <text evidence="2 6">Belongs to the DNA polymerase alpha subunit B family.</text>
</comment>
<dbReference type="GO" id="GO:0003677">
    <property type="term" value="F:DNA binding"/>
    <property type="evidence" value="ECO:0007669"/>
    <property type="project" value="InterPro"/>
</dbReference>
<proteinExistence type="inferred from homology"/>
<sequence>MDTDKHLIEQFGPEAKEPIVLDALKNLSNVHALPPDELFIKWEQFSYQRHEQHTTLNSENVEAFKEFLQVQIEKKAAQTSQTTNLGSNKKKVRNVKNLGSSPSVFGFSLPNTPSLKKRKLNANHLLSSANGGGSKLAFETGDLTTDINNSETEMMYTPSMDSKFGTSTMPSTADSALNTPSNNCVSGKVLDSLNPENIEIAEGMEFDTEEKISVLPYYEPKKYRFRTMRQNLVESADYLDDQIESFVPIVQEHYQLSKDDFGDPTIQSQSEIYAVGRIVPDSPTTEGFLNPESLALETSRISGIGRRISLNLTEVNDFSLFCGQIVALKGKNVSGDYFLVTEILSLPYPNSPVSTTEDIQKLYNGKTDRTSKIIVTSGPYTPATSFDLTYLAEFVDKVNTSIKPHAIVMFGPFIDVTNPLIASGNLPNFPNVKVQPKTLDEVFSKVIAPILSQINSKIQVVLIPSTRDALTKHAAYPQDSFNRNILQLPKNFKCFANPATFQINESFFGCSNVDVFKDMKEVTKGGTITLRNRFDRISEHVLNQRRFYPVFPGGIKKKLISSSDSKDKKIYEHLSGADLEVAYLGLTEFVSSFTPDVMIIPSELQQFARVIQNVIVINPGVFVKATGVRGSYAQLSILPANIDDGKLTKVESPDGEVYLHNVWKRARVDLITI</sequence>
<keyword evidence="10" id="KW-1185">Reference proteome</keyword>
<evidence type="ECO:0000259" key="8">
    <source>
        <dbReference type="Pfam" id="PF22062"/>
    </source>
</evidence>
<gene>
    <name evidence="9" type="primary">TBLA0B02640</name>
    <name evidence="9" type="ORF">TBLA_0B02640</name>
</gene>
<evidence type="ECO:0000313" key="9">
    <source>
        <dbReference type="EMBL" id="CCH59106.1"/>
    </source>
</evidence>